<feature type="transmembrane region" description="Helical" evidence="1">
    <location>
        <begin position="17"/>
        <end position="34"/>
    </location>
</feature>
<reference evidence="3" key="2">
    <citation type="submission" date="2011-08" db="EMBL/GenBank/DDBJ databases">
        <authorList>
            <person name="Hoffman M."/>
            <person name="Strain E.A."/>
            <person name="Brown E."/>
            <person name="Allard M.W."/>
        </authorList>
    </citation>
    <scope>NUCLEOTIDE SEQUENCE</scope>
    <source>
        <strain evidence="3">CIP 102891</strain>
    </source>
</reference>
<sequence length="38" mass="4348">MQQATTLLDLWSMLENILFAALGVFAFSVMTLMLQNRE</sequence>
<keyword evidence="1" id="KW-0472">Membrane</keyword>
<dbReference type="Proteomes" id="UP000002817">
    <property type="component" value="Unassembled WGS sequence"/>
</dbReference>
<accession>C9QDY2</accession>
<keyword evidence="1" id="KW-0812">Transmembrane</keyword>
<dbReference type="AlphaFoldDB" id="C9QDY2"/>
<proteinExistence type="predicted"/>
<protein>
    <submittedName>
        <fullName evidence="3">Uncharacterized protein</fullName>
    </submittedName>
</protein>
<evidence type="ECO:0000256" key="1">
    <source>
        <dbReference type="SAM" id="Phobius"/>
    </source>
</evidence>
<dbReference type="EMBL" id="ACZV01000004">
    <property type="protein sequence ID" value="EEX94122.1"/>
    <property type="molecule type" value="Genomic_DNA"/>
</dbReference>
<evidence type="ECO:0000313" key="2">
    <source>
        <dbReference type="EMBL" id="EEX94122.1"/>
    </source>
</evidence>
<evidence type="ECO:0000313" key="3">
    <source>
        <dbReference type="EMBL" id="EGU44564.1"/>
    </source>
</evidence>
<name>C9QDY2_VIBOR</name>
<gene>
    <name evidence="2" type="ORF">VIA_001280</name>
    <name evidence="3" type="ORF">VIOR3934_15481</name>
</gene>
<evidence type="ECO:0000313" key="4">
    <source>
        <dbReference type="Proteomes" id="UP000002817"/>
    </source>
</evidence>
<evidence type="ECO:0000313" key="5">
    <source>
        <dbReference type="Proteomes" id="UP000003515"/>
    </source>
</evidence>
<keyword evidence="1" id="KW-1133">Transmembrane helix</keyword>
<comment type="caution">
    <text evidence="3">The sequence shown here is derived from an EMBL/GenBank/DDBJ whole genome shotgun (WGS) entry which is preliminary data.</text>
</comment>
<dbReference type="EMBL" id="AFWH01000095">
    <property type="protein sequence ID" value="EGU44564.1"/>
    <property type="molecule type" value="Genomic_DNA"/>
</dbReference>
<dbReference type="Proteomes" id="UP000003515">
    <property type="component" value="Unassembled WGS sequence"/>
</dbReference>
<dbReference type="PATRIC" id="fig|675816.5.peg.4198"/>
<reference evidence="2 5" key="1">
    <citation type="submission" date="2009-10" db="EMBL/GenBank/DDBJ databases">
        <authorList>
            <consortium name="Los Alamos National Laboratory (LANL)"/>
            <consortium name="National Microbial Pathogen Data Resource (NMPDR)"/>
            <person name="Munk A.C."/>
            <person name="Chertkov O."/>
            <person name="Tapia R."/>
            <person name="Green L."/>
            <person name="Rogers Y."/>
            <person name="Detter J.C."/>
            <person name="Bruce D."/>
            <person name="Brettin T.S."/>
            <person name="Colwell R.R."/>
            <person name="Huq A."/>
            <person name="Grim C.J."/>
            <person name="Hasan N.A."/>
            <person name="Bartels D."/>
            <person name="Vonstein V."/>
        </authorList>
    </citation>
    <scope>NUCLEOTIDE SEQUENCE [LARGE SCALE GENOMIC DNA]</scope>
    <source>
        <strain evidence="2 5">CIP 102891</strain>
    </source>
</reference>
<organism evidence="3 4">
    <name type="scientific">Vibrio orientalis CIP 102891 = ATCC 33934</name>
    <dbReference type="NCBI Taxonomy" id="675816"/>
    <lineage>
        <taxon>Bacteria</taxon>
        <taxon>Pseudomonadati</taxon>
        <taxon>Pseudomonadota</taxon>
        <taxon>Gammaproteobacteria</taxon>
        <taxon>Vibrionales</taxon>
        <taxon>Vibrionaceae</taxon>
        <taxon>Vibrio</taxon>
        <taxon>Vibrio oreintalis group</taxon>
    </lineage>
</organism>
<reference evidence="3 4" key="3">
    <citation type="journal article" date="2012" name="Int. J. Syst. Evol. Microbiol.">
        <title>Vibrio caribbeanicus sp. nov., isolated from the marine sponge Scleritoderma cyanea.</title>
        <authorList>
            <person name="Hoffmann M."/>
            <person name="Monday S.R."/>
            <person name="Allard M.W."/>
            <person name="Strain E.A."/>
            <person name="Whittaker P."/>
            <person name="Naum M."/>
            <person name="McCarthy P.J."/>
            <person name="Lopez J.V."/>
            <person name="Fischer M."/>
            <person name="Brown E.W."/>
        </authorList>
    </citation>
    <scope>NUCLEOTIDE SEQUENCE [LARGE SCALE GENOMIC DNA]</scope>
    <source>
        <strain evidence="3">CIP 102891</strain>
        <strain evidence="4">CIP 102891 / ATCC 33934</strain>
    </source>
</reference>
<keyword evidence="5" id="KW-1185">Reference proteome</keyword>